<keyword evidence="5" id="KW-0067">ATP-binding</keyword>
<evidence type="ECO:0000259" key="6">
    <source>
        <dbReference type="PROSITE" id="PS50011"/>
    </source>
</evidence>
<dbReference type="GO" id="GO:0005634">
    <property type="term" value="C:nucleus"/>
    <property type="evidence" value="ECO:0007669"/>
    <property type="project" value="TreeGrafter"/>
</dbReference>
<keyword evidence="4 7" id="KW-0418">Kinase</keyword>
<accession>U7PTJ9</accession>
<proteinExistence type="predicted"/>
<evidence type="ECO:0000256" key="5">
    <source>
        <dbReference type="ARBA" id="ARBA00022840"/>
    </source>
</evidence>
<name>U7PTJ9_SPOS1</name>
<evidence type="ECO:0000256" key="1">
    <source>
        <dbReference type="ARBA" id="ARBA00022527"/>
    </source>
</evidence>
<dbReference type="Gene3D" id="1.10.510.10">
    <property type="entry name" value="Transferase(Phosphotransferase) domain 1"/>
    <property type="match status" value="2"/>
</dbReference>
<keyword evidence="1" id="KW-0723">Serine/threonine-protein kinase</keyword>
<evidence type="ECO:0000256" key="3">
    <source>
        <dbReference type="ARBA" id="ARBA00022741"/>
    </source>
</evidence>
<dbReference type="Pfam" id="PF01636">
    <property type="entry name" value="APH"/>
    <property type="match status" value="1"/>
</dbReference>
<dbReference type="SMART" id="SM00220">
    <property type="entry name" value="S_TKc"/>
    <property type="match status" value="1"/>
</dbReference>
<organism evidence="7 8">
    <name type="scientific">Sporothrix schenckii (strain ATCC 58251 / de Perez 2211183)</name>
    <name type="common">Rose-picker's disease fungus</name>
    <dbReference type="NCBI Taxonomy" id="1391915"/>
    <lineage>
        <taxon>Eukaryota</taxon>
        <taxon>Fungi</taxon>
        <taxon>Dikarya</taxon>
        <taxon>Ascomycota</taxon>
        <taxon>Pezizomycotina</taxon>
        <taxon>Sordariomycetes</taxon>
        <taxon>Sordariomycetidae</taxon>
        <taxon>Ophiostomatales</taxon>
        <taxon>Ophiostomataceae</taxon>
        <taxon>Sporothrix</taxon>
    </lineage>
</organism>
<dbReference type="AlphaFoldDB" id="U7PTJ9"/>
<evidence type="ECO:0000256" key="2">
    <source>
        <dbReference type="ARBA" id="ARBA00022679"/>
    </source>
</evidence>
<dbReference type="PANTHER" id="PTHR45646:SF11">
    <property type="entry name" value="SERINE_THREONINE-PROTEIN KINASE DOA"/>
    <property type="match status" value="1"/>
</dbReference>
<dbReference type="InterPro" id="IPR002575">
    <property type="entry name" value="Aminoglycoside_PTrfase"/>
</dbReference>
<evidence type="ECO:0000313" key="7">
    <source>
        <dbReference type="EMBL" id="ERS98943.1"/>
    </source>
</evidence>
<dbReference type="InterPro" id="IPR051175">
    <property type="entry name" value="CLK_kinases"/>
</dbReference>
<dbReference type="GO" id="GO:0004674">
    <property type="term" value="F:protein serine/threonine kinase activity"/>
    <property type="evidence" value="ECO:0007669"/>
    <property type="project" value="UniProtKB-KW"/>
</dbReference>
<sequence length="673" mass="75416">MPKPRTFANEGYKTVDASTAFEEEALPHYMREAFYPARNGDIIKGRYQLGAKMGYGTSSTVWLAQDLQCIQVNTMVEEHRTSVLDVYRHLAGHGRNHPGKQHICELRDAFELQEPDETHQVLVLTAAGMTLGEFRYRPGNVLSPLMARLAVEQVLLAINYLHSADVIYTDLHADNLLIGVMDQAVFDKIASLEARTSSRRKYVDGTVIHASLGVVDSIGPLALCDMGQARIGPRHGGIAMPAPFRAPEVILGMPWDNKIDMWNVGVLAWNLVEDDILFQLEADESREQSNARHLANMVALLGPPPIEFLNRKASETSKYWDDQGNWIWSPTVTEGVSFETLAKKLQGNEKTAFVDLMDKTPSLKVGYDALFYAKGSDEYEAWKGSLEGNHFRILEAFVSDHVSGRGPAKLVENDTYEGSYNRVIRFRFASVGGDVAIKVPKPGYSAAALAAEKMINEATWMQRIRDKGTCIPVPRVYRSGKELHHEPPLQLPYIVMDWAEGDNLREFLARGPPDELQSIILQQLASFYLDLYDLQFEAIGSVANDTPTGPRTRTIARRPLTIDMHQNALGIPNYPTDDWPTEPFTSAKAYLDFVAQQQSTQLWTLRNINAPQTNDNENEPGAYHQPDTSEAIARLRFEGRYRFQQLFATPTLCPPGDNLGPFRAFNRTSTRAT</sequence>
<dbReference type="OrthoDB" id="5979581at2759"/>
<dbReference type="EMBL" id="KI440845">
    <property type="protein sequence ID" value="ERS98943.1"/>
    <property type="molecule type" value="Genomic_DNA"/>
</dbReference>
<dbReference type="eggNOG" id="KOG0671">
    <property type="taxonomic scope" value="Eukaryota"/>
</dbReference>
<keyword evidence="3" id="KW-0547">Nucleotide-binding</keyword>
<keyword evidence="2" id="KW-0808">Transferase</keyword>
<dbReference type="PANTHER" id="PTHR45646">
    <property type="entry name" value="SERINE/THREONINE-PROTEIN KINASE DOA-RELATED"/>
    <property type="match status" value="1"/>
</dbReference>
<reference evidence="8" key="1">
    <citation type="journal article" date="2014" name="Genome Announc.">
        <title>Genome sequence of the pathogenic fungus Sporothrix schenckii (ATCC 58251).</title>
        <authorList>
            <person name="Cuomo C.A."/>
            <person name="Rodriguez-Del Valle N."/>
            <person name="Perez-Sanchez L."/>
            <person name="Abouelleil A."/>
            <person name="Goldberg J."/>
            <person name="Young S."/>
            <person name="Zeng Q."/>
            <person name="Birren B.W."/>
        </authorList>
    </citation>
    <scope>NUCLEOTIDE SEQUENCE [LARGE SCALE GENOMIC DNA]</scope>
    <source>
        <strain evidence="8">ATCC 58251 / de Perez 2211183</strain>
    </source>
</reference>
<dbReference type="InterPro" id="IPR000719">
    <property type="entry name" value="Prot_kinase_dom"/>
</dbReference>
<dbReference type="HOGENOM" id="CLU_408350_0_0_1"/>
<keyword evidence="8" id="KW-1185">Reference proteome</keyword>
<evidence type="ECO:0000256" key="4">
    <source>
        <dbReference type="ARBA" id="ARBA00022777"/>
    </source>
</evidence>
<dbReference type="SUPFAM" id="SSF56112">
    <property type="entry name" value="Protein kinase-like (PK-like)"/>
    <property type="match status" value="2"/>
</dbReference>
<dbReference type="Pfam" id="PF00069">
    <property type="entry name" value="Pkinase"/>
    <property type="match status" value="1"/>
</dbReference>
<dbReference type="Proteomes" id="UP000018087">
    <property type="component" value="Unassembled WGS sequence"/>
</dbReference>
<dbReference type="Gene3D" id="3.30.200.20">
    <property type="entry name" value="Phosphorylase Kinase, domain 1"/>
    <property type="match status" value="1"/>
</dbReference>
<dbReference type="InterPro" id="IPR011009">
    <property type="entry name" value="Kinase-like_dom_sf"/>
</dbReference>
<evidence type="ECO:0000313" key="8">
    <source>
        <dbReference type="Proteomes" id="UP000018087"/>
    </source>
</evidence>
<dbReference type="GO" id="GO:0005524">
    <property type="term" value="F:ATP binding"/>
    <property type="evidence" value="ECO:0007669"/>
    <property type="project" value="UniProtKB-KW"/>
</dbReference>
<dbReference type="GO" id="GO:0043484">
    <property type="term" value="P:regulation of RNA splicing"/>
    <property type="evidence" value="ECO:0007669"/>
    <property type="project" value="TreeGrafter"/>
</dbReference>
<gene>
    <name evidence="7" type="ORF">HMPREF1624_04138</name>
</gene>
<dbReference type="PROSITE" id="PS50011">
    <property type="entry name" value="PROTEIN_KINASE_DOM"/>
    <property type="match status" value="1"/>
</dbReference>
<protein>
    <submittedName>
        <fullName evidence="7">CMGC protein kinase</fullName>
    </submittedName>
</protein>
<feature type="domain" description="Protein kinase" evidence="6">
    <location>
        <begin position="47"/>
        <end position="380"/>
    </location>
</feature>